<protein>
    <submittedName>
        <fullName evidence="1">Uncharacterized protein</fullName>
    </submittedName>
</protein>
<evidence type="ECO:0000313" key="2">
    <source>
        <dbReference type="Proteomes" id="UP000299102"/>
    </source>
</evidence>
<organism evidence="1 2">
    <name type="scientific">Eumeta variegata</name>
    <name type="common">Bagworm moth</name>
    <name type="synonym">Eumeta japonica</name>
    <dbReference type="NCBI Taxonomy" id="151549"/>
    <lineage>
        <taxon>Eukaryota</taxon>
        <taxon>Metazoa</taxon>
        <taxon>Ecdysozoa</taxon>
        <taxon>Arthropoda</taxon>
        <taxon>Hexapoda</taxon>
        <taxon>Insecta</taxon>
        <taxon>Pterygota</taxon>
        <taxon>Neoptera</taxon>
        <taxon>Endopterygota</taxon>
        <taxon>Lepidoptera</taxon>
        <taxon>Glossata</taxon>
        <taxon>Ditrysia</taxon>
        <taxon>Tineoidea</taxon>
        <taxon>Psychidae</taxon>
        <taxon>Oiketicinae</taxon>
        <taxon>Eumeta</taxon>
    </lineage>
</organism>
<dbReference type="EMBL" id="BGZK01000090">
    <property type="protein sequence ID" value="GBP17757.1"/>
    <property type="molecule type" value="Genomic_DNA"/>
</dbReference>
<reference evidence="1 2" key="1">
    <citation type="journal article" date="2019" name="Commun. Biol.">
        <title>The bagworm genome reveals a unique fibroin gene that provides high tensile strength.</title>
        <authorList>
            <person name="Kono N."/>
            <person name="Nakamura H."/>
            <person name="Ohtoshi R."/>
            <person name="Tomita M."/>
            <person name="Numata K."/>
            <person name="Arakawa K."/>
        </authorList>
    </citation>
    <scope>NUCLEOTIDE SEQUENCE [LARGE SCALE GENOMIC DNA]</scope>
</reference>
<dbReference type="AlphaFoldDB" id="A0A4C1TUS5"/>
<name>A0A4C1TUS5_EUMVA</name>
<keyword evidence="2" id="KW-1185">Reference proteome</keyword>
<gene>
    <name evidence="1" type="ORF">EVAR_102615_1</name>
</gene>
<sequence>MNNTCLGVRYLSILWNQYSIIWIEIRSGEADSRVSARASSARRWSGAVRRLRTTVAINGIFHNVRNRRLRALSEARNETGIELGIVRFEGDLSIAYPAPLAGSCVTAERSCSRPFDQRFMMKADGREAPNTFDTRRFFWDDVSPSSTLIIKLNVL</sequence>
<accession>A0A4C1TUS5</accession>
<dbReference type="Proteomes" id="UP000299102">
    <property type="component" value="Unassembled WGS sequence"/>
</dbReference>
<proteinExistence type="predicted"/>
<evidence type="ECO:0000313" key="1">
    <source>
        <dbReference type="EMBL" id="GBP17757.1"/>
    </source>
</evidence>
<comment type="caution">
    <text evidence="1">The sequence shown here is derived from an EMBL/GenBank/DDBJ whole genome shotgun (WGS) entry which is preliminary data.</text>
</comment>